<dbReference type="AlphaFoldDB" id="A0A1B1UFH2"/>
<evidence type="ECO:0000313" key="3">
    <source>
        <dbReference type="Proteomes" id="UP000092839"/>
    </source>
</evidence>
<dbReference type="KEGG" id="bic:LMTR13_16400"/>
<keyword evidence="1" id="KW-0812">Transmembrane</keyword>
<keyword evidence="1" id="KW-1133">Transmembrane helix</keyword>
<sequence length="102" mass="10698">MPAKGQNLGVPCATVPRIEKAAYRGRLECARFGWPYWQMCLRPSSPRNQVSGVQTKPLRRAYSSPPIGALAAAIGAVAMVAAVPTVPPTTPAATSPGQKPLS</sequence>
<name>A0A1B1UFH2_9BRAD</name>
<dbReference type="Proteomes" id="UP000092839">
    <property type="component" value="Chromosome"/>
</dbReference>
<proteinExistence type="predicted"/>
<feature type="transmembrane region" description="Helical" evidence="1">
    <location>
        <begin position="67"/>
        <end position="86"/>
    </location>
</feature>
<keyword evidence="3" id="KW-1185">Reference proteome</keyword>
<evidence type="ECO:0000313" key="2">
    <source>
        <dbReference type="EMBL" id="ANW01514.1"/>
    </source>
</evidence>
<reference evidence="2 3" key="1">
    <citation type="submission" date="2016-07" db="EMBL/GenBank/DDBJ databases">
        <title>Complete genome sequence of Bradyrhizobium icense LMTR 13T, a potential inoculant strain isolated from lima bean (Phaseolus lunatus) in Peru.</title>
        <authorList>
            <person name="Ormeno-Orrillo E."/>
            <person name="Duran D."/>
            <person name="Rogel M.A."/>
            <person name="Rey L."/>
            <person name="Imperial J."/>
            <person name="Ruiz-Argueso T."/>
            <person name="Martinez-Romero E."/>
        </authorList>
    </citation>
    <scope>NUCLEOTIDE SEQUENCE [LARGE SCALE GENOMIC DNA]</scope>
    <source>
        <strain evidence="2 3">LMTR 13</strain>
    </source>
</reference>
<dbReference type="EMBL" id="CP016428">
    <property type="protein sequence ID" value="ANW01514.1"/>
    <property type="molecule type" value="Genomic_DNA"/>
</dbReference>
<keyword evidence="1" id="KW-0472">Membrane</keyword>
<protein>
    <submittedName>
        <fullName evidence="2">Uncharacterized protein</fullName>
    </submittedName>
</protein>
<gene>
    <name evidence="2" type="ORF">LMTR13_16400</name>
</gene>
<accession>A0A1B1UFH2</accession>
<evidence type="ECO:0000256" key="1">
    <source>
        <dbReference type="SAM" id="Phobius"/>
    </source>
</evidence>
<organism evidence="2 3">
    <name type="scientific">Bradyrhizobium icense</name>
    <dbReference type="NCBI Taxonomy" id="1274631"/>
    <lineage>
        <taxon>Bacteria</taxon>
        <taxon>Pseudomonadati</taxon>
        <taxon>Pseudomonadota</taxon>
        <taxon>Alphaproteobacteria</taxon>
        <taxon>Hyphomicrobiales</taxon>
        <taxon>Nitrobacteraceae</taxon>
        <taxon>Bradyrhizobium</taxon>
    </lineage>
</organism>